<comment type="caution">
    <text evidence="1">The sequence shown here is derived from an EMBL/GenBank/DDBJ whole genome shotgun (WGS) entry which is preliminary data.</text>
</comment>
<gene>
    <name evidence="1" type="ORF">RRF57_010724</name>
</gene>
<dbReference type="AlphaFoldDB" id="A0AAN7Z8W0"/>
<evidence type="ECO:0000313" key="2">
    <source>
        <dbReference type="Proteomes" id="UP001305414"/>
    </source>
</evidence>
<name>A0AAN7Z8W0_9PEZI</name>
<proteinExistence type="predicted"/>
<sequence length="105" mass="11246">MVSGFVFRPSIYIWYKVRSALRRDCCRAMSPFKASSLNKRATAALGSGMLVETVALPVPTGVAAPDVGFGRLGSLLLTSAISLDNKVLIAFASPLGSEGELKWKR</sequence>
<dbReference type="Proteomes" id="UP001305414">
    <property type="component" value="Unassembled WGS sequence"/>
</dbReference>
<accession>A0AAN7Z8W0</accession>
<evidence type="ECO:0000313" key="1">
    <source>
        <dbReference type="EMBL" id="KAK5635012.1"/>
    </source>
</evidence>
<reference evidence="1 2" key="1">
    <citation type="submission" date="2023-10" db="EMBL/GenBank/DDBJ databases">
        <title>Draft genome sequence of Xylaria bambusicola isolate GMP-LS, the root and basal stem rot pathogen of sugarcane in Indonesia.</title>
        <authorList>
            <person name="Selvaraj P."/>
            <person name="Muralishankar V."/>
            <person name="Muruganantham S."/>
            <person name="Sp S."/>
            <person name="Haryani S."/>
            <person name="Lau K.J.X."/>
            <person name="Naqvi N.I."/>
        </authorList>
    </citation>
    <scope>NUCLEOTIDE SEQUENCE [LARGE SCALE GENOMIC DNA]</scope>
    <source>
        <strain evidence="1">GMP-LS</strain>
    </source>
</reference>
<dbReference type="EMBL" id="JAWHQM010000047">
    <property type="protein sequence ID" value="KAK5635012.1"/>
    <property type="molecule type" value="Genomic_DNA"/>
</dbReference>
<protein>
    <submittedName>
        <fullName evidence="1">Uncharacterized protein</fullName>
    </submittedName>
</protein>
<organism evidence="1 2">
    <name type="scientific">Xylaria bambusicola</name>
    <dbReference type="NCBI Taxonomy" id="326684"/>
    <lineage>
        <taxon>Eukaryota</taxon>
        <taxon>Fungi</taxon>
        <taxon>Dikarya</taxon>
        <taxon>Ascomycota</taxon>
        <taxon>Pezizomycotina</taxon>
        <taxon>Sordariomycetes</taxon>
        <taxon>Xylariomycetidae</taxon>
        <taxon>Xylariales</taxon>
        <taxon>Xylariaceae</taxon>
        <taxon>Xylaria</taxon>
    </lineage>
</organism>
<keyword evidence="2" id="KW-1185">Reference proteome</keyword>